<evidence type="ECO:0000256" key="1">
    <source>
        <dbReference type="SAM" id="MobiDB-lite"/>
    </source>
</evidence>
<dbReference type="SUPFAM" id="SSF53649">
    <property type="entry name" value="Alkaline phosphatase-like"/>
    <property type="match status" value="1"/>
</dbReference>
<evidence type="ECO:0000313" key="4">
    <source>
        <dbReference type="Proteomes" id="UP001243846"/>
    </source>
</evidence>
<organism evidence="3 4">
    <name type="scientific">Paracoccus cavernae</name>
    <dbReference type="NCBI Taxonomy" id="1571207"/>
    <lineage>
        <taxon>Bacteria</taxon>
        <taxon>Pseudomonadati</taxon>
        <taxon>Pseudomonadota</taxon>
        <taxon>Alphaproteobacteria</taxon>
        <taxon>Rhodobacterales</taxon>
        <taxon>Paracoccaceae</taxon>
        <taxon>Paracoccus</taxon>
    </lineage>
</organism>
<evidence type="ECO:0000313" key="3">
    <source>
        <dbReference type="EMBL" id="MDN3713579.1"/>
    </source>
</evidence>
<sequence>MGQSLCRCADRRLDHRRRDAQKLERFRPHSPQEPTGFSGHNWHANYLERQPASIPDLAAAKTWIDGYDAGVRYADDYIGHLVAALKELGLYDKTIIVIGADHGENLGELNVWGDHQTADEYTCNVPLIIRAPDLGGDLRGSVNQGLHYHFDWAATLIDHLGGNVPEVWDGRSFKPALLEGDEEAANFWS</sequence>
<protein>
    <submittedName>
        <fullName evidence="3">Sulfatase-like hydrolase/transferase</fullName>
    </submittedName>
</protein>
<dbReference type="EMBL" id="JAUFRC010000002">
    <property type="protein sequence ID" value="MDN3713579.1"/>
    <property type="molecule type" value="Genomic_DNA"/>
</dbReference>
<feature type="domain" description="Sulfatase N-terminal" evidence="2">
    <location>
        <begin position="51"/>
        <end position="161"/>
    </location>
</feature>
<evidence type="ECO:0000259" key="2">
    <source>
        <dbReference type="Pfam" id="PF00884"/>
    </source>
</evidence>
<feature type="region of interest" description="Disordered" evidence="1">
    <location>
        <begin position="19"/>
        <end position="38"/>
    </location>
</feature>
<dbReference type="Pfam" id="PF00884">
    <property type="entry name" value="Sulfatase"/>
    <property type="match status" value="1"/>
</dbReference>
<dbReference type="PANTHER" id="PTHR43751">
    <property type="entry name" value="SULFATASE"/>
    <property type="match status" value="1"/>
</dbReference>
<name>A0ABT8DAY2_9RHOB</name>
<gene>
    <name evidence="3" type="ORF">QWZ10_20850</name>
</gene>
<dbReference type="PANTHER" id="PTHR43751:SF3">
    <property type="entry name" value="SULFATASE N-TERMINAL DOMAIN-CONTAINING PROTEIN"/>
    <property type="match status" value="1"/>
</dbReference>
<proteinExistence type="predicted"/>
<comment type="caution">
    <text evidence="3">The sequence shown here is derived from an EMBL/GenBank/DDBJ whole genome shotgun (WGS) entry which is preliminary data.</text>
</comment>
<dbReference type="Proteomes" id="UP001243846">
    <property type="component" value="Unassembled WGS sequence"/>
</dbReference>
<reference evidence="4" key="1">
    <citation type="journal article" date="2019" name="Int. J. Syst. Evol. Microbiol.">
        <title>The Global Catalogue of Microorganisms (GCM) 10K type strain sequencing project: providing services to taxonomists for standard genome sequencing and annotation.</title>
        <authorList>
            <consortium name="The Broad Institute Genomics Platform"/>
            <consortium name="The Broad Institute Genome Sequencing Center for Infectious Disease"/>
            <person name="Wu L."/>
            <person name="Ma J."/>
        </authorList>
    </citation>
    <scope>NUCLEOTIDE SEQUENCE [LARGE SCALE GENOMIC DNA]</scope>
    <source>
        <strain evidence="4">CECT 8482</strain>
    </source>
</reference>
<dbReference type="InterPro" id="IPR000917">
    <property type="entry name" value="Sulfatase_N"/>
</dbReference>
<accession>A0ABT8DAY2</accession>
<dbReference type="InterPro" id="IPR017850">
    <property type="entry name" value="Alkaline_phosphatase_core_sf"/>
</dbReference>
<keyword evidence="4" id="KW-1185">Reference proteome</keyword>
<dbReference type="InterPro" id="IPR052701">
    <property type="entry name" value="GAG_Ulvan_Degrading_Sulfatases"/>
</dbReference>
<dbReference type="Gene3D" id="3.40.720.10">
    <property type="entry name" value="Alkaline Phosphatase, subunit A"/>
    <property type="match status" value="1"/>
</dbReference>